<dbReference type="CDD" id="cd18186">
    <property type="entry name" value="BTB_POZ_ZBTB_KLHL-like"/>
    <property type="match status" value="1"/>
</dbReference>
<dbReference type="Gene3D" id="3.30.710.10">
    <property type="entry name" value="Potassium Channel Kv1.1, Chain A"/>
    <property type="match status" value="1"/>
</dbReference>
<proteinExistence type="predicted"/>
<dbReference type="STRING" id="1336337.A0A3N4IVN5"/>
<dbReference type="PANTHER" id="PTHR47843">
    <property type="entry name" value="BTB DOMAIN-CONTAINING PROTEIN-RELATED"/>
    <property type="match status" value="1"/>
</dbReference>
<keyword evidence="2" id="KW-1185">Reference proteome</keyword>
<sequence>LLAGLSQEMRNHVYNDMKEGQENCLDLKHISPDTMHRFMEFCYSGDYLYATGAESKNDGPLRDEGATEALPLLMRHAKLYVFAEMFNIVSLKELSRKKIVALGASFGELENRIHGLAMISLIEYVLENIPVTSERLDELVKYLAGYAGYLINKLGQYPEFHAVLAGSAREDFFRVFFSWVTARRDRVPW</sequence>
<dbReference type="OrthoDB" id="6359816at2759"/>
<dbReference type="EMBL" id="ML121242">
    <property type="protein sequence ID" value="RPA88371.1"/>
    <property type="molecule type" value="Genomic_DNA"/>
</dbReference>
<dbReference type="AlphaFoldDB" id="A0A3N4IVN5"/>
<evidence type="ECO:0000313" key="2">
    <source>
        <dbReference type="Proteomes" id="UP000276215"/>
    </source>
</evidence>
<feature type="non-terminal residue" evidence="1">
    <location>
        <position position="1"/>
    </location>
</feature>
<organism evidence="1 2">
    <name type="scientific">Choiromyces venosus 120613-1</name>
    <dbReference type="NCBI Taxonomy" id="1336337"/>
    <lineage>
        <taxon>Eukaryota</taxon>
        <taxon>Fungi</taxon>
        <taxon>Dikarya</taxon>
        <taxon>Ascomycota</taxon>
        <taxon>Pezizomycotina</taxon>
        <taxon>Pezizomycetes</taxon>
        <taxon>Pezizales</taxon>
        <taxon>Tuberaceae</taxon>
        <taxon>Choiromyces</taxon>
    </lineage>
</organism>
<dbReference type="SUPFAM" id="SSF54695">
    <property type="entry name" value="POZ domain"/>
    <property type="match status" value="1"/>
</dbReference>
<evidence type="ECO:0008006" key="3">
    <source>
        <dbReference type="Google" id="ProtNLM"/>
    </source>
</evidence>
<protein>
    <recommendedName>
        <fullName evidence="3">BTB domain-containing protein</fullName>
    </recommendedName>
</protein>
<gene>
    <name evidence="1" type="ORF">L873DRAFT_1824589</name>
</gene>
<reference evidence="1 2" key="1">
    <citation type="journal article" date="2018" name="Nat. Ecol. Evol.">
        <title>Pezizomycetes genomes reveal the molecular basis of ectomycorrhizal truffle lifestyle.</title>
        <authorList>
            <person name="Murat C."/>
            <person name="Payen T."/>
            <person name="Noel B."/>
            <person name="Kuo A."/>
            <person name="Morin E."/>
            <person name="Chen J."/>
            <person name="Kohler A."/>
            <person name="Krizsan K."/>
            <person name="Balestrini R."/>
            <person name="Da Silva C."/>
            <person name="Montanini B."/>
            <person name="Hainaut M."/>
            <person name="Levati E."/>
            <person name="Barry K.W."/>
            <person name="Belfiori B."/>
            <person name="Cichocki N."/>
            <person name="Clum A."/>
            <person name="Dockter R.B."/>
            <person name="Fauchery L."/>
            <person name="Guy J."/>
            <person name="Iotti M."/>
            <person name="Le Tacon F."/>
            <person name="Lindquist E.A."/>
            <person name="Lipzen A."/>
            <person name="Malagnac F."/>
            <person name="Mello A."/>
            <person name="Molinier V."/>
            <person name="Miyauchi S."/>
            <person name="Poulain J."/>
            <person name="Riccioni C."/>
            <person name="Rubini A."/>
            <person name="Sitrit Y."/>
            <person name="Splivallo R."/>
            <person name="Traeger S."/>
            <person name="Wang M."/>
            <person name="Zifcakova L."/>
            <person name="Wipf D."/>
            <person name="Zambonelli A."/>
            <person name="Paolocci F."/>
            <person name="Nowrousian M."/>
            <person name="Ottonello S."/>
            <person name="Baldrian P."/>
            <person name="Spatafora J.W."/>
            <person name="Henrissat B."/>
            <person name="Nagy L.G."/>
            <person name="Aury J.M."/>
            <person name="Wincker P."/>
            <person name="Grigoriev I.V."/>
            <person name="Bonfante P."/>
            <person name="Martin F.M."/>
        </authorList>
    </citation>
    <scope>NUCLEOTIDE SEQUENCE [LARGE SCALE GENOMIC DNA]</scope>
    <source>
        <strain evidence="1 2">120613-1</strain>
    </source>
</reference>
<evidence type="ECO:0000313" key="1">
    <source>
        <dbReference type="EMBL" id="RPA88371.1"/>
    </source>
</evidence>
<dbReference type="Proteomes" id="UP000276215">
    <property type="component" value="Unassembled WGS sequence"/>
</dbReference>
<name>A0A3N4IVN5_9PEZI</name>
<accession>A0A3N4IVN5</accession>
<dbReference type="InterPro" id="IPR011333">
    <property type="entry name" value="SKP1/BTB/POZ_sf"/>
</dbReference>